<proteinExistence type="predicted"/>
<dbReference type="Pfam" id="PF12686">
    <property type="entry name" value="DUF3800"/>
    <property type="match status" value="1"/>
</dbReference>
<sequence>MSKTFNFYCDESCYIENDHKSYMFLGSVSCAYPQVRRHTERINALKKKHNFFAEIKWSKVSLSKIHFYMDLVDYFFDTDLKFRSIGIQKSKINCESFNSTYDDFYYKMYYQLLNYQIDTLNHYNVYLDIKDTLSAFKVNRLKEILNVKYEVFRTVQNIRSHESILMQLTDFLMGAISYNVNNDEKKNMAKLQIIEEIQKHSKTDLHRTNYSPKLNLFFIELK</sequence>
<organism evidence="1">
    <name type="scientific">bioreactor metagenome</name>
    <dbReference type="NCBI Taxonomy" id="1076179"/>
    <lineage>
        <taxon>unclassified sequences</taxon>
        <taxon>metagenomes</taxon>
        <taxon>ecological metagenomes</taxon>
    </lineage>
</organism>
<dbReference type="InterPro" id="IPR024524">
    <property type="entry name" value="DUF3800"/>
</dbReference>
<comment type="caution">
    <text evidence="1">The sequence shown here is derived from an EMBL/GenBank/DDBJ whole genome shotgun (WGS) entry which is preliminary data.</text>
</comment>
<gene>
    <name evidence="1" type="ORF">SDC9_66720</name>
</gene>
<evidence type="ECO:0000313" key="1">
    <source>
        <dbReference type="EMBL" id="MPM20291.1"/>
    </source>
</evidence>
<accession>A0A644XX96</accession>
<reference evidence="1" key="1">
    <citation type="submission" date="2019-08" db="EMBL/GenBank/DDBJ databases">
        <authorList>
            <person name="Kucharzyk K."/>
            <person name="Murdoch R.W."/>
            <person name="Higgins S."/>
            <person name="Loffler F."/>
        </authorList>
    </citation>
    <scope>NUCLEOTIDE SEQUENCE</scope>
</reference>
<dbReference type="AlphaFoldDB" id="A0A644XX96"/>
<protein>
    <recommendedName>
        <fullName evidence="2">DUF3800 domain-containing protein</fullName>
    </recommendedName>
</protein>
<name>A0A644XX96_9ZZZZ</name>
<dbReference type="EMBL" id="VSSQ01003351">
    <property type="protein sequence ID" value="MPM20291.1"/>
    <property type="molecule type" value="Genomic_DNA"/>
</dbReference>
<evidence type="ECO:0008006" key="2">
    <source>
        <dbReference type="Google" id="ProtNLM"/>
    </source>
</evidence>